<dbReference type="PANTHER" id="PTHR33909:SF1">
    <property type="entry name" value="SEC TRANSLOCON ACCESSORY COMPLEX SUBUNIT YAJC"/>
    <property type="match status" value="1"/>
</dbReference>
<dbReference type="NCBIfam" id="TIGR00739">
    <property type="entry name" value="yajC"/>
    <property type="match status" value="1"/>
</dbReference>
<dbReference type="EMBL" id="JACSQJ010000011">
    <property type="protein sequence ID" value="MBD7989121.1"/>
    <property type="molecule type" value="Genomic_DNA"/>
</dbReference>
<dbReference type="Proteomes" id="UP000647183">
    <property type="component" value="Unassembled WGS sequence"/>
</dbReference>
<comment type="subcellular location">
    <subcellularLocation>
        <location evidence="1">Cell membrane</location>
        <topology evidence="1">Single-pass membrane protein</topology>
    </subcellularLocation>
</comment>
<evidence type="ECO:0000256" key="3">
    <source>
        <dbReference type="ARBA" id="ARBA00014962"/>
    </source>
</evidence>
<comment type="caution">
    <text evidence="12">The sequence shown here is derived from an EMBL/GenBank/DDBJ whole genome shotgun (WGS) entry which is preliminary data.</text>
</comment>
<evidence type="ECO:0000256" key="7">
    <source>
        <dbReference type="ARBA" id="ARBA00022927"/>
    </source>
</evidence>
<keyword evidence="4" id="KW-0813">Transport</keyword>
<feature type="transmembrane region" description="Helical" evidence="11">
    <location>
        <begin position="25"/>
        <end position="42"/>
    </location>
</feature>
<comment type="similarity">
    <text evidence="2">Belongs to the YajC family.</text>
</comment>
<keyword evidence="8 11" id="KW-1133">Transmembrane helix</keyword>
<protein>
    <recommendedName>
        <fullName evidence="3">Sec translocon accessory complex subunit YajC</fullName>
    </recommendedName>
</protein>
<dbReference type="PRINTS" id="PR01853">
    <property type="entry name" value="YAJCTRNLCASE"/>
</dbReference>
<name>A0ABR8UM89_9GAMM</name>
<dbReference type="RefSeq" id="WP_189495466.1">
    <property type="nucleotide sequence ID" value="NZ_JACSQJ010000011.1"/>
</dbReference>
<evidence type="ECO:0000256" key="9">
    <source>
        <dbReference type="ARBA" id="ARBA00023010"/>
    </source>
</evidence>
<dbReference type="Pfam" id="PF02699">
    <property type="entry name" value="YajC"/>
    <property type="match status" value="1"/>
</dbReference>
<evidence type="ECO:0000313" key="12">
    <source>
        <dbReference type="EMBL" id="MBD7989121.1"/>
    </source>
</evidence>
<dbReference type="InterPro" id="IPR003849">
    <property type="entry name" value="Preprotein_translocase_YajC"/>
</dbReference>
<proteinExistence type="inferred from homology"/>
<evidence type="ECO:0000256" key="10">
    <source>
        <dbReference type="ARBA" id="ARBA00023136"/>
    </source>
</evidence>
<evidence type="ECO:0000256" key="6">
    <source>
        <dbReference type="ARBA" id="ARBA00022692"/>
    </source>
</evidence>
<gene>
    <name evidence="12" type="primary">yajC</name>
    <name evidence="12" type="ORF">H9645_13880</name>
</gene>
<evidence type="ECO:0000256" key="2">
    <source>
        <dbReference type="ARBA" id="ARBA00006742"/>
    </source>
</evidence>
<evidence type="ECO:0000256" key="1">
    <source>
        <dbReference type="ARBA" id="ARBA00004162"/>
    </source>
</evidence>
<keyword evidence="6 11" id="KW-0812">Transmembrane</keyword>
<keyword evidence="5" id="KW-1003">Cell membrane</keyword>
<organism evidence="12 13">
    <name type="scientific">Luteimonas colneyensis</name>
    <dbReference type="NCBI Taxonomy" id="2762230"/>
    <lineage>
        <taxon>Bacteria</taxon>
        <taxon>Pseudomonadati</taxon>
        <taxon>Pseudomonadota</taxon>
        <taxon>Gammaproteobacteria</taxon>
        <taxon>Lysobacterales</taxon>
        <taxon>Lysobacteraceae</taxon>
        <taxon>Luteimonas</taxon>
    </lineage>
</organism>
<evidence type="ECO:0000256" key="4">
    <source>
        <dbReference type="ARBA" id="ARBA00022448"/>
    </source>
</evidence>
<accession>A0ABR8UM89</accession>
<evidence type="ECO:0000256" key="8">
    <source>
        <dbReference type="ARBA" id="ARBA00022989"/>
    </source>
</evidence>
<evidence type="ECO:0000256" key="11">
    <source>
        <dbReference type="SAM" id="Phobius"/>
    </source>
</evidence>
<sequence>MNLLDFLIAPAYAQAAPAAQSPLSMFAFPVILLLIMYFLMIRPQMKRAKEHRNMVEKLAVGDEVITSGGIAGVVRRVGDSFVTVEIADNVEIRVQKNAVGNVLPKGSLKAA</sequence>
<evidence type="ECO:0000256" key="5">
    <source>
        <dbReference type="ARBA" id="ARBA00022475"/>
    </source>
</evidence>
<dbReference type="PANTHER" id="PTHR33909">
    <property type="entry name" value="SEC TRANSLOCON ACCESSORY COMPLEX SUBUNIT YAJC"/>
    <property type="match status" value="1"/>
</dbReference>
<keyword evidence="7" id="KW-0653">Protein transport</keyword>
<keyword evidence="13" id="KW-1185">Reference proteome</keyword>
<reference evidence="12 13" key="1">
    <citation type="submission" date="2020-08" db="EMBL/GenBank/DDBJ databases">
        <title>A Genomic Blueprint of the Chicken Gut Microbiome.</title>
        <authorList>
            <person name="Gilroy R."/>
            <person name="Ravi A."/>
            <person name="Getino M."/>
            <person name="Pursley I."/>
            <person name="Horton D.L."/>
            <person name="Alikhan N.-F."/>
            <person name="Baker D."/>
            <person name="Gharbi K."/>
            <person name="Hall N."/>
            <person name="Watson M."/>
            <person name="Adriaenssens E.M."/>
            <person name="Foster-Nyarko E."/>
            <person name="Jarju S."/>
            <person name="Secka A."/>
            <person name="Antonio M."/>
            <person name="Oren A."/>
            <person name="Chaudhuri R."/>
            <person name="La Ragione R.M."/>
            <person name="Hildebrand F."/>
            <person name="Pallen M.J."/>
        </authorList>
    </citation>
    <scope>NUCLEOTIDE SEQUENCE [LARGE SCALE GENOMIC DNA]</scope>
    <source>
        <strain evidence="12 13">Sa2BVA3</strain>
    </source>
</reference>
<dbReference type="SMART" id="SM01323">
    <property type="entry name" value="YajC"/>
    <property type="match status" value="1"/>
</dbReference>
<evidence type="ECO:0000313" key="13">
    <source>
        <dbReference type="Proteomes" id="UP000647183"/>
    </source>
</evidence>
<keyword evidence="10 11" id="KW-0472">Membrane</keyword>
<keyword evidence="9" id="KW-0811">Translocation</keyword>